<evidence type="ECO:0000313" key="1">
    <source>
        <dbReference type="EMBL" id="MBR7827035.1"/>
    </source>
</evidence>
<organism evidence="1 2">
    <name type="scientific">Actinospica acidithermotolerans</name>
    <dbReference type="NCBI Taxonomy" id="2828514"/>
    <lineage>
        <taxon>Bacteria</taxon>
        <taxon>Bacillati</taxon>
        <taxon>Actinomycetota</taxon>
        <taxon>Actinomycetes</taxon>
        <taxon>Catenulisporales</taxon>
        <taxon>Actinospicaceae</taxon>
        <taxon>Actinospica</taxon>
    </lineage>
</organism>
<name>A0A941EB30_9ACTN</name>
<dbReference type="Pfam" id="PF19562">
    <property type="entry name" value="DUF6084"/>
    <property type="match status" value="1"/>
</dbReference>
<dbReference type="EMBL" id="JAGSOH010000027">
    <property type="protein sequence ID" value="MBR7827035.1"/>
    <property type="molecule type" value="Genomic_DNA"/>
</dbReference>
<dbReference type="RefSeq" id="WP_212518182.1">
    <property type="nucleotide sequence ID" value="NZ_JAGSOH010000027.1"/>
</dbReference>
<reference evidence="1" key="1">
    <citation type="submission" date="2021-04" db="EMBL/GenBank/DDBJ databases">
        <title>Genome based classification of Actinospica acidithermotolerans sp. nov., an actinobacterium isolated from an Indonesian hot spring.</title>
        <authorList>
            <person name="Kusuma A.B."/>
            <person name="Putra K.E."/>
            <person name="Nafisah S."/>
            <person name="Loh J."/>
            <person name="Nouioui I."/>
            <person name="Goodfellow M."/>
        </authorList>
    </citation>
    <scope>NUCLEOTIDE SEQUENCE</scope>
    <source>
        <strain evidence="1">MGRD01-02</strain>
    </source>
</reference>
<gene>
    <name evidence="1" type="ORF">KDK95_12025</name>
</gene>
<keyword evidence="2" id="KW-1185">Reference proteome</keyword>
<proteinExistence type="predicted"/>
<dbReference type="AlphaFoldDB" id="A0A941EB30"/>
<evidence type="ECO:0000313" key="2">
    <source>
        <dbReference type="Proteomes" id="UP000676325"/>
    </source>
</evidence>
<dbReference type="Proteomes" id="UP000676325">
    <property type="component" value="Unassembled WGS sequence"/>
</dbReference>
<dbReference type="InterPro" id="IPR045730">
    <property type="entry name" value="DUF6084"/>
</dbReference>
<comment type="caution">
    <text evidence="1">The sequence shown here is derived from an EMBL/GenBank/DDBJ whole genome shotgun (WGS) entry which is preliminary data.</text>
</comment>
<sequence>MSELVFDCVGARNERYAVVPTLTFTLRISETTGRQIDAIALRAQIRIQPQQRRYADAEAERLRDLFGEPARWAESLKPIQLATVSTMVPGFTGSVEIDLPVPCTYDLEVGWARYIHSLESGVVPLLMLFSGTVFSTAAGRLSVLQVPWSKEAAFGLPVAVWQELVDTHFPHTTWIRVHRETLDALLKYKSVNALPTWDSTFEALLAGAEEAP</sequence>
<accession>A0A941EB30</accession>
<protein>
    <submittedName>
        <fullName evidence="1">Uncharacterized protein</fullName>
    </submittedName>
</protein>